<accession>A0A7J6WIM5</accession>
<sequence length="100" mass="11875">WNDIIYSLPDSHLKSWILHTDINSYLDKDRVIWTTSSSGDFNTKSAYEVLRKKREVVNWHRLVWGKLVQPKHSLICWQLFPGSLPTQDRLRRKKILAISE</sequence>
<organism evidence="2 3">
    <name type="scientific">Thalictrum thalictroides</name>
    <name type="common">Rue-anemone</name>
    <name type="synonym">Anemone thalictroides</name>
    <dbReference type="NCBI Taxonomy" id="46969"/>
    <lineage>
        <taxon>Eukaryota</taxon>
        <taxon>Viridiplantae</taxon>
        <taxon>Streptophyta</taxon>
        <taxon>Embryophyta</taxon>
        <taxon>Tracheophyta</taxon>
        <taxon>Spermatophyta</taxon>
        <taxon>Magnoliopsida</taxon>
        <taxon>Ranunculales</taxon>
        <taxon>Ranunculaceae</taxon>
        <taxon>Thalictroideae</taxon>
        <taxon>Thalictrum</taxon>
    </lineage>
</organism>
<dbReference type="OrthoDB" id="1748554at2759"/>
<evidence type="ECO:0000313" key="3">
    <source>
        <dbReference type="Proteomes" id="UP000554482"/>
    </source>
</evidence>
<evidence type="ECO:0000259" key="1">
    <source>
        <dbReference type="Pfam" id="PF13966"/>
    </source>
</evidence>
<name>A0A7J6WIM5_THATH</name>
<feature type="non-terminal residue" evidence="2">
    <location>
        <position position="1"/>
    </location>
</feature>
<feature type="non-terminal residue" evidence="2">
    <location>
        <position position="100"/>
    </location>
</feature>
<reference evidence="2 3" key="1">
    <citation type="submission" date="2020-06" db="EMBL/GenBank/DDBJ databases">
        <title>Transcriptomic and genomic resources for Thalictrum thalictroides and T. hernandezii: Facilitating candidate gene discovery in an emerging model plant lineage.</title>
        <authorList>
            <person name="Arias T."/>
            <person name="Riano-Pachon D.M."/>
            <person name="Di Stilio V.S."/>
        </authorList>
    </citation>
    <scope>NUCLEOTIDE SEQUENCE [LARGE SCALE GENOMIC DNA]</scope>
    <source>
        <strain evidence="3">cv. WT478/WT964</strain>
        <tissue evidence="2">Leaves</tissue>
    </source>
</reference>
<gene>
    <name evidence="2" type="ORF">FRX31_013963</name>
</gene>
<dbReference type="Proteomes" id="UP000554482">
    <property type="component" value="Unassembled WGS sequence"/>
</dbReference>
<dbReference type="InterPro" id="IPR026960">
    <property type="entry name" value="RVT-Znf"/>
</dbReference>
<dbReference type="Pfam" id="PF13966">
    <property type="entry name" value="zf-RVT"/>
    <property type="match status" value="1"/>
</dbReference>
<dbReference type="AlphaFoldDB" id="A0A7J6WIM5"/>
<evidence type="ECO:0000313" key="2">
    <source>
        <dbReference type="EMBL" id="KAF5196450.1"/>
    </source>
</evidence>
<dbReference type="EMBL" id="JABWDY010015979">
    <property type="protein sequence ID" value="KAF5196450.1"/>
    <property type="molecule type" value="Genomic_DNA"/>
</dbReference>
<comment type="caution">
    <text evidence="2">The sequence shown here is derived from an EMBL/GenBank/DDBJ whole genome shotgun (WGS) entry which is preliminary data.</text>
</comment>
<protein>
    <recommendedName>
        <fullName evidence="1">Reverse transcriptase zinc-binding domain-containing protein</fullName>
    </recommendedName>
</protein>
<keyword evidence="3" id="KW-1185">Reference proteome</keyword>
<feature type="domain" description="Reverse transcriptase zinc-binding" evidence="1">
    <location>
        <begin position="41"/>
        <end position="95"/>
    </location>
</feature>
<proteinExistence type="predicted"/>